<dbReference type="InterPro" id="IPR013783">
    <property type="entry name" value="Ig-like_fold"/>
</dbReference>
<keyword evidence="1" id="KW-1133">Transmembrane helix</keyword>
<evidence type="ECO:0000313" key="4">
    <source>
        <dbReference type="RefSeq" id="XP_022242719.1"/>
    </source>
</evidence>
<dbReference type="PANTHER" id="PTHR21261">
    <property type="entry name" value="BEAT PROTEIN"/>
    <property type="match status" value="1"/>
</dbReference>
<sequence>MYSTIYAIFGFVFVFAVSAIHIVSLHFPDEVQSGQELQLRCDYNLDGENLYSVKWYRDDMEFFRYVPMDNPVKQFFSLDGIQVDIERSNKDIVVLTKVTPITQGVFRCEVSADAPSFQTVSAQKDMIINVNSASEMNKNMSGGTAVALFLFVLGRKLLEIR</sequence>
<gene>
    <name evidence="4" type="primary">LOC111085968</name>
</gene>
<accession>A0ABM1SGG4</accession>
<keyword evidence="3" id="KW-1185">Reference proteome</keyword>
<organism evidence="3 4">
    <name type="scientific">Limulus polyphemus</name>
    <name type="common">Atlantic horseshoe crab</name>
    <dbReference type="NCBI Taxonomy" id="6850"/>
    <lineage>
        <taxon>Eukaryota</taxon>
        <taxon>Metazoa</taxon>
        <taxon>Ecdysozoa</taxon>
        <taxon>Arthropoda</taxon>
        <taxon>Chelicerata</taxon>
        <taxon>Merostomata</taxon>
        <taxon>Xiphosura</taxon>
        <taxon>Limulidae</taxon>
        <taxon>Limulus</taxon>
    </lineage>
</organism>
<evidence type="ECO:0000256" key="1">
    <source>
        <dbReference type="SAM" id="Phobius"/>
    </source>
</evidence>
<proteinExistence type="predicted"/>
<evidence type="ECO:0000259" key="2">
    <source>
        <dbReference type="PROSITE" id="PS50835"/>
    </source>
</evidence>
<feature type="transmembrane region" description="Helical" evidence="1">
    <location>
        <begin position="7"/>
        <end position="27"/>
    </location>
</feature>
<evidence type="ECO:0000313" key="3">
    <source>
        <dbReference type="Proteomes" id="UP000694941"/>
    </source>
</evidence>
<dbReference type="PANTHER" id="PTHR21261:SF15">
    <property type="entry name" value="BEATEN PATH IIIA, ISOFORM D-RELATED"/>
    <property type="match status" value="1"/>
</dbReference>
<keyword evidence="1" id="KW-0472">Membrane</keyword>
<feature type="domain" description="Ig-like" evidence="2">
    <location>
        <begin position="18"/>
        <end position="121"/>
    </location>
</feature>
<dbReference type="RefSeq" id="XP_022242719.1">
    <property type="nucleotide sequence ID" value="XM_022387011.1"/>
</dbReference>
<dbReference type="PROSITE" id="PS50835">
    <property type="entry name" value="IG_LIKE"/>
    <property type="match status" value="1"/>
</dbReference>
<dbReference type="Proteomes" id="UP000694941">
    <property type="component" value="Unplaced"/>
</dbReference>
<reference evidence="4" key="1">
    <citation type="submission" date="2025-08" db="UniProtKB">
        <authorList>
            <consortium name="RefSeq"/>
        </authorList>
    </citation>
    <scope>IDENTIFICATION</scope>
    <source>
        <tissue evidence="4">Muscle</tissue>
    </source>
</reference>
<dbReference type="Gene3D" id="2.60.40.10">
    <property type="entry name" value="Immunoglobulins"/>
    <property type="match status" value="1"/>
</dbReference>
<dbReference type="InterPro" id="IPR007110">
    <property type="entry name" value="Ig-like_dom"/>
</dbReference>
<dbReference type="InterPro" id="IPR036179">
    <property type="entry name" value="Ig-like_dom_sf"/>
</dbReference>
<keyword evidence="1" id="KW-0812">Transmembrane</keyword>
<dbReference type="SUPFAM" id="SSF48726">
    <property type="entry name" value="Immunoglobulin"/>
    <property type="match status" value="1"/>
</dbReference>
<protein>
    <submittedName>
        <fullName evidence="4">Uncharacterized protein LOC111085968</fullName>
    </submittedName>
</protein>
<dbReference type="GeneID" id="111085968"/>
<name>A0ABM1SGG4_LIMPO</name>